<protein>
    <recommendedName>
        <fullName evidence="3">DUF3858 domain-containing protein</fullName>
    </recommendedName>
</protein>
<evidence type="ECO:0008006" key="3">
    <source>
        <dbReference type="Google" id="ProtNLM"/>
    </source>
</evidence>
<dbReference type="AlphaFoldDB" id="A0A5D6VAR9"/>
<evidence type="ECO:0000313" key="2">
    <source>
        <dbReference type="Proteomes" id="UP000322791"/>
    </source>
</evidence>
<dbReference type="RefSeq" id="WP_149070167.1">
    <property type="nucleotide sequence ID" value="NZ_VTHL01000004.1"/>
</dbReference>
<evidence type="ECO:0000313" key="1">
    <source>
        <dbReference type="EMBL" id="TYZ11988.1"/>
    </source>
</evidence>
<dbReference type="Proteomes" id="UP000322791">
    <property type="component" value="Unassembled WGS sequence"/>
</dbReference>
<organism evidence="1 2">
    <name type="scientific">Hymenobacter lutimineralis</name>
    <dbReference type="NCBI Taxonomy" id="2606448"/>
    <lineage>
        <taxon>Bacteria</taxon>
        <taxon>Pseudomonadati</taxon>
        <taxon>Bacteroidota</taxon>
        <taxon>Cytophagia</taxon>
        <taxon>Cytophagales</taxon>
        <taxon>Hymenobacteraceae</taxon>
        <taxon>Hymenobacter</taxon>
    </lineage>
</organism>
<comment type="caution">
    <text evidence="1">The sequence shown here is derived from an EMBL/GenBank/DDBJ whole genome shotgun (WGS) entry which is preliminary data.</text>
</comment>
<accession>A0A5D6VAR9</accession>
<name>A0A5D6VAR9_9BACT</name>
<proteinExistence type="predicted"/>
<dbReference type="EMBL" id="VTHL01000004">
    <property type="protein sequence ID" value="TYZ11988.1"/>
    <property type="molecule type" value="Genomic_DNA"/>
</dbReference>
<gene>
    <name evidence="1" type="ORF">FY528_06470</name>
</gene>
<reference evidence="1 2" key="1">
    <citation type="submission" date="2019-08" db="EMBL/GenBank/DDBJ databases">
        <authorList>
            <person name="Seo M.-J."/>
        </authorList>
    </citation>
    <scope>NUCLEOTIDE SEQUENCE [LARGE SCALE GENOMIC DNA]</scope>
    <source>
        <strain evidence="1 2">KIGAM108</strain>
    </source>
</reference>
<sequence>MPTGYEVEELPKSAAITLPDNGGRFQYVVAPTAGGLQVVSRISFNKAAYSAEEYANLREFYSLIVAKHAERIVLKKKL</sequence>
<dbReference type="Gene3D" id="2.60.120.1130">
    <property type="match status" value="1"/>
</dbReference>
<keyword evidence="2" id="KW-1185">Reference proteome</keyword>